<dbReference type="OrthoDB" id="5407645at2759"/>
<feature type="compositionally biased region" description="Low complexity" evidence="1">
    <location>
        <begin position="387"/>
        <end position="397"/>
    </location>
</feature>
<dbReference type="AlphaFoldDB" id="W2RJ31"/>
<gene>
    <name evidence="2" type="ORF">HMPREF1541_08744</name>
</gene>
<feature type="region of interest" description="Disordered" evidence="1">
    <location>
        <begin position="1"/>
        <end position="227"/>
    </location>
</feature>
<feature type="compositionally biased region" description="Basic residues" evidence="1">
    <location>
        <begin position="609"/>
        <end position="619"/>
    </location>
</feature>
<feature type="compositionally biased region" description="Gly residues" evidence="1">
    <location>
        <begin position="163"/>
        <end position="174"/>
    </location>
</feature>
<proteinExistence type="predicted"/>
<feature type="compositionally biased region" description="Basic and acidic residues" evidence="1">
    <location>
        <begin position="407"/>
        <end position="439"/>
    </location>
</feature>
<feature type="compositionally biased region" description="Low complexity" evidence="1">
    <location>
        <begin position="452"/>
        <end position="471"/>
    </location>
</feature>
<protein>
    <recommendedName>
        <fullName evidence="4">DUF3824 domain-containing protein</fullName>
    </recommendedName>
</protein>
<feature type="compositionally biased region" description="Basic and acidic residues" evidence="1">
    <location>
        <begin position="550"/>
        <end position="567"/>
    </location>
</feature>
<evidence type="ECO:0000313" key="3">
    <source>
        <dbReference type="Proteomes" id="UP000030752"/>
    </source>
</evidence>
<organism evidence="2 3">
    <name type="scientific">Cyphellophora europaea (strain CBS 101466)</name>
    <name type="common">Phialophora europaea</name>
    <dbReference type="NCBI Taxonomy" id="1220924"/>
    <lineage>
        <taxon>Eukaryota</taxon>
        <taxon>Fungi</taxon>
        <taxon>Dikarya</taxon>
        <taxon>Ascomycota</taxon>
        <taxon>Pezizomycotina</taxon>
        <taxon>Eurotiomycetes</taxon>
        <taxon>Chaetothyriomycetidae</taxon>
        <taxon>Chaetothyriales</taxon>
        <taxon>Cyphellophoraceae</taxon>
        <taxon>Cyphellophora</taxon>
    </lineage>
</organism>
<dbReference type="STRING" id="1220924.W2RJ31"/>
<evidence type="ECO:0000313" key="2">
    <source>
        <dbReference type="EMBL" id="ETN36466.1"/>
    </source>
</evidence>
<feature type="region of interest" description="Disordered" evidence="1">
    <location>
        <begin position="296"/>
        <end position="521"/>
    </location>
</feature>
<dbReference type="RefSeq" id="XP_008721284.1">
    <property type="nucleotide sequence ID" value="XM_008723062.1"/>
</dbReference>
<feature type="compositionally biased region" description="Basic and acidic residues" evidence="1">
    <location>
        <begin position="104"/>
        <end position="131"/>
    </location>
</feature>
<dbReference type="eggNOG" id="ENOG502S1DF">
    <property type="taxonomic scope" value="Eukaryota"/>
</dbReference>
<name>W2RJ31_CYPE1</name>
<feature type="region of interest" description="Disordered" evidence="1">
    <location>
        <begin position="609"/>
        <end position="722"/>
    </location>
</feature>
<feature type="region of interest" description="Disordered" evidence="1">
    <location>
        <begin position="540"/>
        <end position="567"/>
    </location>
</feature>
<reference evidence="2 3" key="1">
    <citation type="submission" date="2013-03" db="EMBL/GenBank/DDBJ databases">
        <title>The Genome Sequence of Phialophora europaea CBS 101466.</title>
        <authorList>
            <consortium name="The Broad Institute Genomics Platform"/>
            <person name="Cuomo C."/>
            <person name="de Hoog S."/>
            <person name="Gorbushina A."/>
            <person name="Walker B."/>
            <person name="Young S.K."/>
            <person name="Zeng Q."/>
            <person name="Gargeya S."/>
            <person name="Fitzgerald M."/>
            <person name="Haas B."/>
            <person name="Abouelleil A."/>
            <person name="Allen A.W."/>
            <person name="Alvarado L."/>
            <person name="Arachchi H.M."/>
            <person name="Berlin A.M."/>
            <person name="Chapman S.B."/>
            <person name="Gainer-Dewar J."/>
            <person name="Goldberg J."/>
            <person name="Griggs A."/>
            <person name="Gujja S."/>
            <person name="Hansen M."/>
            <person name="Howarth C."/>
            <person name="Imamovic A."/>
            <person name="Ireland A."/>
            <person name="Larimer J."/>
            <person name="McCowan C."/>
            <person name="Murphy C."/>
            <person name="Pearson M."/>
            <person name="Poon T.W."/>
            <person name="Priest M."/>
            <person name="Roberts A."/>
            <person name="Saif S."/>
            <person name="Shea T."/>
            <person name="Sisk P."/>
            <person name="Sykes S."/>
            <person name="Wortman J."/>
            <person name="Nusbaum C."/>
            <person name="Birren B."/>
        </authorList>
    </citation>
    <scope>NUCLEOTIDE SEQUENCE [LARGE SCALE GENOMIC DNA]</scope>
    <source>
        <strain evidence="2 3">CBS 101466</strain>
    </source>
</reference>
<dbReference type="Proteomes" id="UP000030752">
    <property type="component" value="Unassembled WGS sequence"/>
</dbReference>
<feature type="compositionally biased region" description="Basic and acidic residues" evidence="1">
    <location>
        <begin position="306"/>
        <end position="324"/>
    </location>
</feature>
<dbReference type="InParanoid" id="W2RJ31"/>
<keyword evidence="3" id="KW-1185">Reference proteome</keyword>
<feature type="compositionally biased region" description="Basic and acidic residues" evidence="1">
    <location>
        <begin position="26"/>
        <end position="56"/>
    </location>
</feature>
<dbReference type="EMBL" id="KB822725">
    <property type="protein sequence ID" value="ETN36466.1"/>
    <property type="molecule type" value="Genomic_DNA"/>
</dbReference>
<feature type="compositionally biased region" description="Basic and acidic residues" evidence="1">
    <location>
        <begin position="175"/>
        <end position="196"/>
    </location>
</feature>
<dbReference type="VEuPathDB" id="FungiDB:HMPREF1541_08744"/>
<evidence type="ECO:0008006" key="4">
    <source>
        <dbReference type="Google" id="ProtNLM"/>
    </source>
</evidence>
<sequence>MSRYDDDRRPRHKPTRDRYDDYDDMSYDRDAKSTTIVRRRDDSVSSIEEVTRDFPPGDRGGAVYRETTVRKSGHRPAGTRSKSYDDDDYYDDRYSTYSRRTRRDPRDDDTYISRRSKKYDDRDDRRRHYDSYSDYSSRSPSPRPRKDKERRKSTTEEVLKSIGLGGVAGAFLGKGGDKDKDRSRSRSRSRDRDSRARSRRRRGSSSSSGSRSRGKSRNGKKERGAEALKAALLAGVVEAVRARKEPGGWGGEKGKRVLTAAVSAGGVDGILSHNRSGDHSTRDVIGSAVAGLATNRIVNGARSKSRGPDEHGRRDGSRSPDSRGRSQSRGGIGDLAAGGVLAATGKKFYDRIRSRSRGRARSRESSYDSFDSRRSPSRPKPERKRSSSVSAAVAKGLGAIGLGGAADKIDPERRKSKQYDDQAYDDRSRGYDDRSRGYDDYSNGGYRDSRDVGALTPAGAAGPVVGAPRAASTSRVPGQPYRADFGPHHTGDPETDSDSDLGSSSGDEKDMKKSRKKSVVTGALATVATIHAGHSIYQSMEKRNARRKALKEGDISPEQARREKNRARLQDAASVGIAALGIKGAYSEWQGLRTESKEIEEKKEAIERHKVKRDARRRKEQMLAAQSYREAGFNGSLPNLAPSDSPYYGSDTGHYASHTQGPPHYADDNPYASYAAPQPNPNQYSTPPPQHPQYNPQYNPGAYQHPYDIPPPPMGPPRADTR</sequence>
<accession>W2RJ31</accession>
<evidence type="ECO:0000256" key="1">
    <source>
        <dbReference type="SAM" id="MobiDB-lite"/>
    </source>
</evidence>
<feature type="compositionally biased region" description="Basic and acidic residues" evidence="1">
    <location>
        <begin position="144"/>
        <end position="159"/>
    </location>
</feature>
<feature type="compositionally biased region" description="Basic and acidic residues" evidence="1">
    <location>
        <begin position="361"/>
        <end position="374"/>
    </location>
</feature>
<dbReference type="HOGENOM" id="CLU_013056_1_0_1"/>
<dbReference type="GeneID" id="19976083"/>